<protein>
    <submittedName>
        <fullName evidence="1">Uncharacterized protein</fullName>
    </submittedName>
</protein>
<reference evidence="1" key="1">
    <citation type="submission" date="2024-01" db="EMBL/GenBank/DDBJ databases">
        <title>Isolation and characterization of novel bacteriophages targeting carbapenem-resistant Acinetobacter baumannii.</title>
        <authorList>
            <person name="Kim J."/>
            <person name="Kim S."/>
            <person name="Choi Y.-J."/>
            <person name="Shin M."/>
        </authorList>
    </citation>
    <scope>NUCLEOTIDE SEQUENCE</scope>
</reference>
<accession>A0AB38ZCN2</accession>
<dbReference type="EMBL" id="PP174317">
    <property type="protein sequence ID" value="WUV29476.1"/>
    <property type="molecule type" value="Genomic_DNA"/>
</dbReference>
<organism evidence="1">
    <name type="scientific">Acinetobacter phage vB_AbaSt_W16</name>
    <dbReference type="NCBI Taxonomy" id="3116434"/>
    <lineage>
        <taxon>Viruses</taxon>
        <taxon>Duplodnaviria</taxon>
        <taxon>Heunggongvirae</taxon>
        <taxon>Uroviricota</taxon>
        <taxon>Caudoviricetes</taxon>
    </lineage>
</organism>
<evidence type="ECO:0000313" key="1">
    <source>
        <dbReference type="EMBL" id="WUV29476.1"/>
    </source>
</evidence>
<sequence length="116" mass="13672">MKRIEEIQMVDKNPRINEVAVQIVRAYESSGNAQFFLRAVRTDLKELAIFNTDNILEYACHQTKHDLTIEECIDRAIFESKYLLKFFGLEKDDLKLVGFGPEELQIAETYTKRWRI</sequence>
<proteinExistence type="predicted"/>
<name>A0AB38ZCN2_9CAUD</name>